<dbReference type="Proteomes" id="UP001148299">
    <property type="component" value="Unassembled WGS sequence"/>
</dbReference>
<dbReference type="AlphaFoldDB" id="A0A9W9QP54"/>
<feature type="chain" id="PRO_5040850715" evidence="1">
    <location>
        <begin position="18"/>
        <end position="203"/>
    </location>
</feature>
<dbReference type="OrthoDB" id="4991875at2759"/>
<dbReference type="EMBL" id="JAPZBR010000008">
    <property type="protein sequence ID" value="KAJ5341533.1"/>
    <property type="molecule type" value="Genomic_DNA"/>
</dbReference>
<proteinExistence type="predicted"/>
<protein>
    <submittedName>
        <fullName evidence="2">Uncharacterized protein</fullName>
    </submittedName>
</protein>
<evidence type="ECO:0000256" key="1">
    <source>
        <dbReference type="SAM" id="SignalP"/>
    </source>
</evidence>
<keyword evidence="3" id="KW-1185">Reference proteome</keyword>
<sequence length="203" mass="20453">MRTQFFIAAFLASLAQADDASSSIRGYFSPDWKAGWNGAWTSTAASIAGINAEATTYHVGCVKDAPKSACDLVDSITIIQGAATASFNAKYIATSSGTDGWDLTVTETWDCSLVSTTESASCTMSISAGGSAYGGKTSSSSSTSATYTTAPMNEKYYSLTVTGGLESFTAPAATKTPDAAAAGPAAALITAAPMVAAAVAALL</sequence>
<feature type="signal peptide" evidence="1">
    <location>
        <begin position="1"/>
        <end position="17"/>
    </location>
</feature>
<evidence type="ECO:0000313" key="2">
    <source>
        <dbReference type="EMBL" id="KAJ5341533.1"/>
    </source>
</evidence>
<organism evidence="2 3">
    <name type="scientific">Penicillium brevicompactum</name>
    <dbReference type="NCBI Taxonomy" id="5074"/>
    <lineage>
        <taxon>Eukaryota</taxon>
        <taxon>Fungi</taxon>
        <taxon>Dikarya</taxon>
        <taxon>Ascomycota</taxon>
        <taxon>Pezizomycotina</taxon>
        <taxon>Eurotiomycetes</taxon>
        <taxon>Eurotiomycetidae</taxon>
        <taxon>Eurotiales</taxon>
        <taxon>Aspergillaceae</taxon>
        <taxon>Penicillium</taxon>
    </lineage>
</organism>
<evidence type="ECO:0000313" key="3">
    <source>
        <dbReference type="Proteomes" id="UP001148299"/>
    </source>
</evidence>
<comment type="caution">
    <text evidence="2">The sequence shown here is derived from an EMBL/GenBank/DDBJ whole genome shotgun (WGS) entry which is preliminary data.</text>
</comment>
<accession>A0A9W9QP54</accession>
<reference evidence="2" key="1">
    <citation type="submission" date="2022-12" db="EMBL/GenBank/DDBJ databases">
        <authorList>
            <person name="Petersen C."/>
        </authorList>
    </citation>
    <scope>NUCLEOTIDE SEQUENCE</scope>
    <source>
        <strain evidence="2">IBT 35675</strain>
    </source>
</reference>
<keyword evidence="1" id="KW-0732">Signal</keyword>
<name>A0A9W9QP54_PENBR</name>
<reference evidence="2" key="2">
    <citation type="journal article" date="2023" name="IMA Fungus">
        <title>Comparative genomic study of the Penicillium genus elucidates a diverse pangenome and 15 lateral gene transfer events.</title>
        <authorList>
            <person name="Petersen C."/>
            <person name="Sorensen T."/>
            <person name="Nielsen M.R."/>
            <person name="Sondergaard T.E."/>
            <person name="Sorensen J.L."/>
            <person name="Fitzpatrick D.A."/>
            <person name="Frisvad J.C."/>
            <person name="Nielsen K.L."/>
        </authorList>
    </citation>
    <scope>NUCLEOTIDE SEQUENCE</scope>
    <source>
        <strain evidence="2">IBT 35675</strain>
    </source>
</reference>
<gene>
    <name evidence="2" type="ORF">N7541_010657</name>
</gene>